<dbReference type="Pfam" id="PF00905">
    <property type="entry name" value="Transpeptidase"/>
    <property type="match status" value="1"/>
</dbReference>
<evidence type="ECO:0000313" key="3">
    <source>
        <dbReference type="EMBL" id="KRG18945.1"/>
    </source>
</evidence>
<sequence length="259" mass="29495">MNKWLILIVCSFLTITAQGSENCFLATENGKIIKQEGECTKRHSPFSTFKIPLAVMGFDAKILKTPLEPELAFTPELRQQLGDLFQPNKYPIMKFHEKVQTPTSWMQYSVIWYSQEITKHLGKDNFIAYINKFSYGNKDVSGTPGKNNGLSHAWLGSSLQISPIEQVEFLEKLSKNELPASKNAQQNTIQIIKQEKIWDDWQLFGKTGGSYQTGWFVGWIEKGDRRIIFAQYIEADNLPISAGRIAKEIVKDNLISLIT</sequence>
<dbReference type="GO" id="GO:0008658">
    <property type="term" value="F:penicillin binding"/>
    <property type="evidence" value="ECO:0007669"/>
    <property type="project" value="InterPro"/>
</dbReference>
<reference evidence="4" key="2">
    <citation type="journal article" date="2016" name="Genome Announc.">
        <title>Draft Genome Sequences of Two Novel Amoeba-Resistant Intranuclear Bacteria, 'Candidatus Berkiella cookevillensis' and 'Candidatus Berkiella aquae'.</title>
        <authorList>
            <person name="Mehari Y.T."/>
            <person name="Arivett B.A."/>
            <person name="Farone A.L."/>
            <person name="Gunderson J.H."/>
            <person name="Farone M.B."/>
        </authorList>
    </citation>
    <scope>NUCLEOTIDE SEQUENCE</scope>
    <source>
        <strain evidence="4">CC99</strain>
    </source>
</reference>
<dbReference type="InterPro" id="IPR012338">
    <property type="entry name" value="Beta-lactam/transpept-like"/>
</dbReference>
<evidence type="ECO:0000313" key="4">
    <source>
        <dbReference type="EMBL" id="MCS5709297.1"/>
    </source>
</evidence>
<keyword evidence="1" id="KW-0732">Signal</keyword>
<feature type="domain" description="Penicillin-binding protein transpeptidase" evidence="2">
    <location>
        <begin position="36"/>
        <end position="252"/>
    </location>
</feature>
<dbReference type="EMBL" id="LKHV01000004">
    <property type="protein sequence ID" value="KRG18945.1"/>
    <property type="molecule type" value="Genomic_DNA"/>
</dbReference>
<dbReference type="Gene3D" id="3.40.710.10">
    <property type="entry name" value="DD-peptidase/beta-lactamase superfamily"/>
    <property type="match status" value="1"/>
</dbReference>
<dbReference type="AlphaFoldDB" id="A0A0Q9YRA5"/>
<dbReference type="GO" id="GO:0008800">
    <property type="term" value="F:beta-lactamase activity"/>
    <property type="evidence" value="ECO:0007669"/>
    <property type="project" value="UniProtKB-EC"/>
</dbReference>
<proteinExistence type="predicted"/>
<accession>A0A0Q9YRA5</accession>
<feature type="chain" id="PRO_5043129824" evidence="1">
    <location>
        <begin position="20"/>
        <end position="259"/>
    </location>
</feature>
<keyword evidence="3" id="KW-0378">Hydrolase</keyword>
<reference evidence="4" key="3">
    <citation type="submission" date="2021-06" db="EMBL/GenBank/DDBJ databases">
        <title>Genomic Description and Analysis of Intracellular Bacteria, Candidatus Berkiella cookevillensis and Candidatus Berkiella aquae.</title>
        <authorList>
            <person name="Kidane D.T."/>
            <person name="Mehari Y.T."/>
            <person name="Rice F.C."/>
            <person name="Arivett B.A."/>
            <person name="Farone A.L."/>
            <person name="Berk S.G."/>
            <person name="Farone M.B."/>
        </authorList>
    </citation>
    <scope>NUCLEOTIDE SEQUENCE</scope>
    <source>
        <strain evidence="4">CC99</strain>
    </source>
</reference>
<reference evidence="3" key="1">
    <citation type="submission" date="2015-09" db="EMBL/GenBank/DDBJ databases">
        <title>Draft Genome Sequences of Two Novel Amoeba-resistant Intranuclear Bacteria, Candidatus Berkiella cookevillensis and Candidatus Berkiella aquae.</title>
        <authorList>
            <person name="Mehari Y.T."/>
            <person name="Arivett B.A."/>
            <person name="Farone A.L."/>
            <person name="Gunderson J.H."/>
            <person name="Farone M.B."/>
        </authorList>
    </citation>
    <scope>NUCLEOTIDE SEQUENCE [LARGE SCALE GENOMIC DNA]</scope>
    <source>
        <strain evidence="3">CC99</strain>
    </source>
</reference>
<dbReference type="InterPro" id="IPR001460">
    <property type="entry name" value="PCN-bd_Tpept"/>
</dbReference>
<name>A0A0Q9YRA5_9GAMM</name>
<dbReference type="SUPFAM" id="SSF56601">
    <property type="entry name" value="beta-lactamase/transpeptidase-like"/>
    <property type="match status" value="1"/>
</dbReference>
<dbReference type="Proteomes" id="UP000051494">
    <property type="component" value="Unassembled WGS sequence"/>
</dbReference>
<evidence type="ECO:0000259" key="2">
    <source>
        <dbReference type="Pfam" id="PF00905"/>
    </source>
</evidence>
<evidence type="ECO:0000313" key="5">
    <source>
        <dbReference type="Proteomes" id="UP000051494"/>
    </source>
</evidence>
<keyword evidence="5" id="KW-1185">Reference proteome</keyword>
<dbReference type="RefSeq" id="WP_057624065.1">
    <property type="nucleotide sequence ID" value="NZ_LKHV02000001.1"/>
</dbReference>
<dbReference type="EMBL" id="LKHV02000001">
    <property type="protein sequence ID" value="MCS5709297.1"/>
    <property type="molecule type" value="Genomic_DNA"/>
</dbReference>
<evidence type="ECO:0000256" key="1">
    <source>
        <dbReference type="SAM" id="SignalP"/>
    </source>
</evidence>
<protein>
    <submittedName>
        <fullName evidence="3">Beta-lactamase OXA-1</fullName>
        <ecNumber evidence="3">3.5.2.6</ecNumber>
    </submittedName>
    <submittedName>
        <fullName evidence="4">Class D beta-lactamase</fullName>
    </submittedName>
</protein>
<organism evidence="3">
    <name type="scientific">Candidatus Berkiella cookevillensis</name>
    <dbReference type="NCBI Taxonomy" id="437022"/>
    <lineage>
        <taxon>Bacteria</taxon>
        <taxon>Pseudomonadati</taxon>
        <taxon>Pseudomonadota</taxon>
        <taxon>Gammaproteobacteria</taxon>
        <taxon>Candidatus Berkiellales</taxon>
        <taxon>Candidatus Berkiellaceae</taxon>
        <taxon>Candidatus Berkiella</taxon>
    </lineage>
</organism>
<gene>
    <name evidence="3" type="primary">bla</name>
    <name evidence="3" type="ORF">CC99x_00933</name>
    <name evidence="4" type="ORF">CC99x_010310</name>
</gene>
<dbReference type="EC" id="3.5.2.6" evidence="3"/>
<feature type="signal peptide" evidence="1">
    <location>
        <begin position="1"/>
        <end position="19"/>
    </location>
</feature>
<comment type="caution">
    <text evidence="3">The sequence shown here is derived from an EMBL/GenBank/DDBJ whole genome shotgun (WGS) entry which is preliminary data.</text>
</comment>
<dbReference type="OrthoDB" id="9762883at2"/>